<dbReference type="OrthoDB" id="9772295at2"/>
<dbReference type="RefSeq" id="WP_146453732.1">
    <property type="nucleotide sequence ID" value="NZ_SJPW01000001.1"/>
</dbReference>
<comment type="caution">
    <text evidence="1">The sequence shown here is derived from an EMBL/GenBank/DDBJ whole genome shotgun (WGS) entry which is preliminary data.</text>
</comment>
<evidence type="ECO:0000313" key="1">
    <source>
        <dbReference type="EMBL" id="TWU60155.1"/>
    </source>
</evidence>
<name>A0A5C6FH14_9BACT</name>
<protein>
    <recommendedName>
        <fullName evidence="3">DUF1800 domain-containing protein</fullName>
    </recommendedName>
</protein>
<sequence>MSTILVADFRRFVKQAGILAIGIVLSATVILSSSASAGTFTAESGADARMIQAKIRAAHFLSKATFGPTVADIETLATRIRQVGYRRACEEWIDDQFAIVDNPGQGDLVRTHEETVQEMLVQASMTDTFGSTGVWRYRNHAWWDIALRGEDQLRQRVAWAMSQIFVIGGENFRSVTADETGHGRWLGTVRYYDEVLVDGAFGNYRDVLTNMTYSPIMGTYLSHRQNRKANVGANRYPDENYAREIMQLFSIGLHMLHPDGRPMRTPEGELIATYDNEDIKSLARLFTGMKQNNTNTNFYGPQNDNEPMIIYPPEHDNNRNYSDEAGAPEHKRFLGSTLTTVLPSSLSSNAANVELVKTEIDEGLDVIFNHPNVGPFISRLLIQRLVKSNPSRAYIRRVANKFNDNGSGVRGDFRAVVKAILLDPELTRSQRVRRMRAPDRVTVTSRGTESSRLREPLLLITSMVRGFNPTSDNIDGYMMLKFTMDDFGQEPYGAPSVFNFYLPSYQPAGALPNFQPSRTIPTDGLSAPEFQIMDAVLANESANQIFSWIRSEGINTYLYGLDGTGYRNIISFDLSAESAMVTDLADVPKLIEDLDLRFCNGTLSDESRAAILDGINTYLQSNSAATLSYRLHETIIGVLTSPDCMIEE</sequence>
<dbReference type="AlphaFoldDB" id="A0A5C6FH14"/>
<dbReference type="EMBL" id="SJPW01000001">
    <property type="protein sequence ID" value="TWU60155.1"/>
    <property type="molecule type" value="Genomic_DNA"/>
</dbReference>
<organism evidence="1 2">
    <name type="scientific">Rubripirellula tenax</name>
    <dbReference type="NCBI Taxonomy" id="2528015"/>
    <lineage>
        <taxon>Bacteria</taxon>
        <taxon>Pseudomonadati</taxon>
        <taxon>Planctomycetota</taxon>
        <taxon>Planctomycetia</taxon>
        <taxon>Pirellulales</taxon>
        <taxon>Pirellulaceae</taxon>
        <taxon>Rubripirellula</taxon>
    </lineage>
</organism>
<dbReference type="PANTHER" id="PTHR43737:SF1">
    <property type="entry name" value="DUF1501 DOMAIN-CONTAINING PROTEIN"/>
    <property type="match status" value="1"/>
</dbReference>
<evidence type="ECO:0000313" key="2">
    <source>
        <dbReference type="Proteomes" id="UP000318288"/>
    </source>
</evidence>
<proteinExistence type="predicted"/>
<accession>A0A5C6FH14</accession>
<dbReference type="PANTHER" id="PTHR43737">
    <property type="entry name" value="BLL7424 PROTEIN"/>
    <property type="match status" value="1"/>
</dbReference>
<dbReference type="InterPro" id="IPR014917">
    <property type="entry name" value="DUF1800"/>
</dbReference>
<evidence type="ECO:0008006" key="3">
    <source>
        <dbReference type="Google" id="ProtNLM"/>
    </source>
</evidence>
<gene>
    <name evidence="1" type="ORF">Poly51_04300</name>
</gene>
<dbReference type="Proteomes" id="UP000318288">
    <property type="component" value="Unassembled WGS sequence"/>
</dbReference>
<keyword evidence="2" id="KW-1185">Reference proteome</keyword>
<reference evidence="1 2" key="1">
    <citation type="submission" date="2019-02" db="EMBL/GenBank/DDBJ databases">
        <title>Deep-cultivation of Planctomycetes and their phenomic and genomic characterization uncovers novel biology.</title>
        <authorList>
            <person name="Wiegand S."/>
            <person name="Jogler M."/>
            <person name="Boedeker C."/>
            <person name="Pinto D."/>
            <person name="Vollmers J."/>
            <person name="Rivas-Marin E."/>
            <person name="Kohn T."/>
            <person name="Peeters S.H."/>
            <person name="Heuer A."/>
            <person name="Rast P."/>
            <person name="Oberbeckmann S."/>
            <person name="Bunk B."/>
            <person name="Jeske O."/>
            <person name="Meyerdierks A."/>
            <person name="Storesund J.E."/>
            <person name="Kallscheuer N."/>
            <person name="Luecker S."/>
            <person name="Lage O.M."/>
            <person name="Pohl T."/>
            <person name="Merkel B.J."/>
            <person name="Hornburger P."/>
            <person name="Mueller R.-W."/>
            <person name="Bruemmer F."/>
            <person name="Labrenz M."/>
            <person name="Spormann A.M."/>
            <person name="Op Den Camp H."/>
            <person name="Overmann J."/>
            <person name="Amann R."/>
            <person name="Jetten M.S.M."/>
            <person name="Mascher T."/>
            <person name="Medema M.H."/>
            <person name="Devos D.P."/>
            <person name="Kaster A.-K."/>
            <person name="Ovreas L."/>
            <person name="Rohde M."/>
            <person name="Galperin M.Y."/>
            <person name="Jogler C."/>
        </authorList>
    </citation>
    <scope>NUCLEOTIDE SEQUENCE [LARGE SCALE GENOMIC DNA]</scope>
    <source>
        <strain evidence="1 2">Poly51</strain>
    </source>
</reference>
<dbReference type="Pfam" id="PF08811">
    <property type="entry name" value="DUF1800"/>
    <property type="match status" value="1"/>
</dbReference>